<evidence type="ECO:0000256" key="1">
    <source>
        <dbReference type="ARBA" id="ARBA00004123"/>
    </source>
</evidence>
<feature type="compositionally biased region" description="Basic and acidic residues" evidence="7">
    <location>
        <begin position="147"/>
        <end position="195"/>
    </location>
</feature>
<comment type="subcellular location">
    <subcellularLocation>
        <location evidence="1">Nucleus</location>
    </subcellularLocation>
</comment>
<dbReference type="SUPFAM" id="SSF57850">
    <property type="entry name" value="RING/U-box"/>
    <property type="match status" value="1"/>
</dbReference>
<dbReference type="STRING" id="103827.A0A158RC21"/>
<keyword evidence="4" id="KW-0862">Zinc</keyword>
<dbReference type="Pfam" id="PF16207">
    <property type="entry name" value="RAWUL"/>
    <property type="match status" value="1"/>
</dbReference>
<evidence type="ECO:0000256" key="7">
    <source>
        <dbReference type="SAM" id="MobiDB-lite"/>
    </source>
</evidence>
<feature type="region of interest" description="Disordered" evidence="7">
    <location>
        <begin position="437"/>
        <end position="464"/>
    </location>
</feature>
<dbReference type="InterPro" id="IPR032443">
    <property type="entry name" value="RAWUL"/>
</dbReference>
<accession>A0A158RC21</accession>
<dbReference type="OrthoDB" id="1305878at2759"/>
<feature type="compositionally biased region" description="Low complexity" evidence="7">
    <location>
        <begin position="722"/>
        <end position="734"/>
    </location>
</feature>
<organism evidence="11">
    <name type="scientific">Thelazia callipaeda</name>
    <name type="common">Oriental eyeworm</name>
    <name type="synonym">Parasitic nematode</name>
    <dbReference type="NCBI Taxonomy" id="103827"/>
    <lineage>
        <taxon>Eukaryota</taxon>
        <taxon>Metazoa</taxon>
        <taxon>Ecdysozoa</taxon>
        <taxon>Nematoda</taxon>
        <taxon>Chromadorea</taxon>
        <taxon>Rhabditida</taxon>
        <taxon>Spirurina</taxon>
        <taxon>Spiruromorpha</taxon>
        <taxon>Thelazioidea</taxon>
        <taxon>Thelaziidae</taxon>
        <taxon>Thelazia</taxon>
    </lineage>
</organism>
<feature type="compositionally biased region" description="Polar residues" evidence="7">
    <location>
        <begin position="755"/>
        <end position="764"/>
    </location>
</feature>
<feature type="domain" description="RING-type" evidence="8">
    <location>
        <begin position="15"/>
        <end position="55"/>
    </location>
</feature>
<dbReference type="Proteomes" id="UP000276776">
    <property type="component" value="Unassembled WGS sequence"/>
</dbReference>
<dbReference type="PROSITE" id="PS00518">
    <property type="entry name" value="ZF_RING_1"/>
    <property type="match status" value="1"/>
</dbReference>
<dbReference type="InterPro" id="IPR001841">
    <property type="entry name" value="Znf_RING"/>
</dbReference>
<evidence type="ECO:0000313" key="10">
    <source>
        <dbReference type="Proteomes" id="UP000276776"/>
    </source>
</evidence>
<dbReference type="WBParaSite" id="TCLT_0000622001-mRNA-1">
    <property type="protein sequence ID" value="TCLT_0000622001-mRNA-1"/>
    <property type="gene ID" value="TCLT_0000622001"/>
</dbReference>
<sequence length="764" mass="83062">MKDAGETDLNENLCCSSCKSYLIDAVTLTECLHSYCRACLLRDIEKNESYNCTKCGVSCGNDLGEAFVRDDTLQKLVYKMVPDLYWQELHQRGEFLRKRIVSPDEKATILDKRLLQLASELCAPDEMISLCLEYISPGIPDTDIDENSSKEEENEGEEGKKEKNKEIENKEGINKEEVAVPKSTDENKPSTVADADRLEKQETILTSFKRYFRCQAATKISALRKLLEAKLEVLDTYKLCFVDSDCNVVLDDQCTLQDVVYMFSWQRLGPMKILFTLQRPLEEEKPPVLDMEFMPELVAEEPISQASAPTIAIETAIQLPALTVSLNTAMMEGGSNHQPIITTEVYPTSRKKRKCNVPTKKQATPPVPVQRMTGVSPLAKGPPPLVRTESIVSKKSTSSSRIAKATKALSNEDSPPLKKAKLMSSSFDNKLQQIIDSPTQSTETSSASQAKPTTAEKSSTSPVLKTESFDLSVNKSESKDVSLQPEKAADSDIIKKEVGSVKVEGESTPIKEKSLNKLHTISKITENTAAITTISSPVCTTTTSTTICHPRPIQPRPVEMKTNYEALVKSYALNGMTSKLSQMCMDGKLCGFSTPAQMHSPLFMDPKIAAQPIKQILSGRGMPTVPDAVAFLRNSTLANFMQQLQMQSSPPVTALAAVSTTSVVSQTNGSSSHSMSSLIQVTSVAATTSAPAAISTSVASKSSQQTRVSTAATNPLPTAVTNASSSPDNNNKASSPPPSPVQQQKNASPVPVPTAHSTPFISQS</sequence>
<keyword evidence="2" id="KW-0479">Metal-binding</keyword>
<proteinExistence type="predicted"/>
<reference evidence="11" key="1">
    <citation type="submission" date="2016-04" db="UniProtKB">
        <authorList>
            <consortium name="WormBaseParasite"/>
        </authorList>
    </citation>
    <scope>IDENTIFICATION</scope>
</reference>
<dbReference type="Pfam" id="PF00097">
    <property type="entry name" value="zf-C3HC4"/>
    <property type="match status" value="1"/>
</dbReference>
<feature type="compositionally biased region" description="Low complexity" evidence="7">
    <location>
        <begin position="390"/>
        <end position="408"/>
    </location>
</feature>
<dbReference type="Gene3D" id="3.10.20.90">
    <property type="entry name" value="Phosphatidylinositol 3-kinase Catalytic Subunit, Chain A, domain 1"/>
    <property type="match status" value="1"/>
</dbReference>
<dbReference type="OMA" id="VQRMTGV"/>
<feature type="region of interest" description="Disordered" evidence="7">
    <location>
        <begin position="141"/>
        <end position="195"/>
    </location>
</feature>
<dbReference type="AlphaFoldDB" id="A0A158RC21"/>
<evidence type="ECO:0000256" key="3">
    <source>
        <dbReference type="ARBA" id="ARBA00022771"/>
    </source>
</evidence>
<protein>
    <submittedName>
        <fullName evidence="11">RING-type domain-containing protein</fullName>
    </submittedName>
</protein>
<dbReference type="EMBL" id="UYYF01004398">
    <property type="protein sequence ID" value="VDN03540.1"/>
    <property type="molecule type" value="Genomic_DNA"/>
</dbReference>
<evidence type="ECO:0000256" key="5">
    <source>
        <dbReference type="ARBA" id="ARBA00023242"/>
    </source>
</evidence>
<dbReference type="InterPro" id="IPR013083">
    <property type="entry name" value="Znf_RING/FYVE/PHD"/>
</dbReference>
<dbReference type="InterPro" id="IPR018957">
    <property type="entry name" value="Znf_C3HC4_RING-type"/>
</dbReference>
<dbReference type="PROSITE" id="PS50089">
    <property type="entry name" value="ZF_RING_2"/>
    <property type="match status" value="1"/>
</dbReference>
<dbReference type="InterPro" id="IPR051507">
    <property type="entry name" value="PcG_RING_finger"/>
</dbReference>
<dbReference type="Gene3D" id="3.30.40.10">
    <property type="entry name" value="Zinc/RING finger domain, C3HC4 (zinc finger)"/>
    <property type="match status" value="1"/>
</dbReference>
<dbReference type="GO" id="GO:0005634">
    <property type="term" value="C:nucleus"/>
    <property type="evidence" value="ECO:0007669"/>
    <property type="project" value="UniProtKB-SubCell"/>
</dbReference>
<keyword evidence="3 6" id="KW-0863">Zinc-finger</keyword>
<dbReference type="InterPro" id="IPR017907">
    <property type="entry name" value="Znf_RING_CS"/>
</dbReference>
<keyword evidence="5" id="KW-0539">Nucleus</keyword>
<dbReference type="PANTHER" id="PTHR45893">
    <property type="entry name" value="POLYCOMB GROUP RING FINGER PROTEIN"/>
    <property type="match status" value="1"/>
</dbReference>
<dbReference type="GO" id="GO:0008270">
    <property type="term" value="F:zinc ion binding"/>
    <property type="evidence" value="ECO:0007669"/>
    <property type="project" value="UniProtKB-KW"/>
</dbReference>
<feature type="region of interest" description="Disordered" evidence="7">
    <location>
        <begin position="351"/>
        <end position="425"/>
    </location>
</feature>
<name>A0A158RC21_THECL</name>
<feature type="compositionally biased region" description="Low complexity" evidence="7">
    <location>
        <begin position="437"/>
        <end position="450"/>
    </location>
</feature>
<evidence type="ECO:0000256" key="2">
    <source>
        <dbReference type="ARBA" id="ARBA00022723"/>
    </source>
</evidence>
<evidence type="ECO:0000313" key="11">
    <source>
        <dbReference type="WBParaSite" id="TCLT_0000622001-mRNA-1"/>
    </source>
</evidence>
<feature type="region of interest" description="Disordered" evidence="7">
    <location>
        <begin position="696"/>
        <end position="764"/>
    </location>
</feature>
<evidence type="ECO:0000256" key="6">
    <source>
        <dbReference type="PROSITE-ProRule" id="PRU00175"/>
    </source>
</evidence>
<evidence type="ECO:0000256" key="4">
    <source>
        <dbReference type="ARBA" id="ARBA00022833"/>
    </source>
</evidence>
<gene>
    <name evidence="9" type="ORF">TCLT_LOCUS6209</name>
</gene>
<evidence type="ECO:0000259" key="8">
    <source>
        <dbReference type="PROSITE" id="PS50089"/>
    </source>
</evidence>
<evidence type="ECO:0000313" key="9">
    <source>
        <dbReference type="EMBL" id="VDN03540.1"/>
    </source>
</evidence>
<keyword evidence="10" id="KW-1185">Reference proteome</keyword>
<feature type="compositionally biased region" description="Polar residues" evidence="7">
    <location>
        <begin position="701"/>
        <end position="721"/>
    </location>
</feature>
<feature type="compositionally biased region" description="Polar residues" evidence="7">
    <location>
        <begin position="451"/>
        <end position="464"/>
    </location>
</feature>
<reference evidence="9 10" key="2">
    <citation type="submission" date="2018-11" db="EMBL/GenBank/DDBJ databases">
        <authorList>
            <consortium name="Pathogen Informatics"/>
        </authorList>
    </citation>
    <scope>NUCLEOTIDE SEQUENCE [LARGE SCALE GENOMIC DNA]</scope>
</reference>